<evidence type="ECO:0000259" key="5">
    <source>
        <dbReference type="Pfam" id="PF04542"/>
    </source>
</evidence>
<protein>
    <submittedName>
        <fullName evidence="7">RNA polymerase sigma-70 factor (ECF subfamily)</fullName>
    </submittedName>
</protein>
<comment type="caution">
    <text evidence="7">The sequence shown here is derived from an EMBL/GenBank/DDBJ whole genome shotgun (WGS) entry which is preliminary data.</text>
</comment>
<name>A0ABU1R506_9BACT</name>
<keyword evidence="8" id="KW-1185">Reference proteome</keyword>
<dbReference type="NCBIfam" id="TIGR02937">
    <property type="entry name" value="sigma70-ECF"/>
    <property type="match status" value="1"/>
</dbReference>
<evidence type="ECO:0000259" key="6">
    <source>
        <dbReference type="Pfam" id="PF08281"/>
    </source>
</evidence>
<accession>A0ABU1R506</accession>
<dbReference type="SUPFAM" id="SSF88659">
    <property type="entry name" value="Sigma3 and sigma4 domains of RNA polymerase sigma factors"/>
    <property type="match status" value="1"/>
</dbReference>
<dbReference type="Gene3D" id="1.10.10.10">
    <property type="entry name" value="Winged helix-like DNA-binding domain superfamily/Winged helix DNA-binding domain"/>
    <property type="match status" value="1"/>
</dbReference>
<dbReference type="EMBL" id="JAVDTI010000007">
    <property type="protein sequence ID" value="MDR6808471.1"/>
    <property type="molecule type" value="Genomic_DNA"/>
</dbReference>
<comment type="similarity">
    <text evidence="1">Belongs to the sigma-70 factor family. ECF subfamily.</text>
</comment>
<dbReference type="InterPro" id="IPR013325">
    <property type="entry name" value="RNA_pol_sigma_r2"/>
</dbReference>
<dbReference type="SUPFAM" id="SSF88946">
    <property type="entry name" value="Sigma2 domain of RNA polymerase sigma factors"/>
    <property type="match status" value="1"/>
</dbReference>
<dbReference type="PANTHER" id="PTHR43133">
    <property type="entry name" value="RNA POLYMERASE ECF-TYPE SIGMA FACTO"/>
    <property type="match status" value="1"/>
</dbReference>
<proteinExistence type="inferred from homology"/>
<dbReference type="InterPro" id="IPR013249">
    <property type="entry name" value="RNA_pol_sigma70_r4_t2"/>
</dbReference>
<evidence type="ECO:0000256" key="4">
    <source>
        <dbReference type="ARBA" id="ARBA00023163"/>
    </source>
</evidence>
<dbReference type="Pfam" id="PF04542">
    <property type="entry name" value="Sigma70_r2"/>
    <property type="match status" value="1"/>
</dbReference>
<dbReference type="RefSeq" id="WP_309990338.1">
    <property type="nucleotide sequence ID" value="NZ_JAVDTI010000007.1"/>
</dbReference>
<feature type="domain" description="RNA polymerase sigma-70 region 2" evidence="5">
    <location>
        <begin position="27"/>
        <end position="91"/>
    </location>
</feature>
<dbReference type="InterPro" id="IPR007627">
    <property type="entry name" value="RNA_pol_sigma70_r2"/>
</dbReference>
<evidence type="ECO:0000256" key="3">
    <source>
        <dbReference type="ARBA" id="ARBA00023082"/>
    </source>
</evidence>
<sequence length="198" mass="23797">MSVTSLISDHELVKRLETGEEWAFSELYRRYWKKLFRQAFSKTGSDDAAKEIVQDIFLDLWQRRERTHIQELERYLARAVKYQVLDFYDRQILRKRHDEAIWATFYEGATESVEDQMAFEELKEKILECISSFSEKTRQIFTLNRMEGKSVLEISRLLNLPERTVEYHITMGLRHLRGHLKEYIVLLLTLFTSLIIRK</sequence>
<gene>
    <name evidence="7" type="ORF">J2W84_005535</name>
</gene>
<dbReference type="InterPro" id="IPR014284">
    <property type="entry name" value="RNA_pol_sigma-70_dom"/>
</dbReference>
<dbReference type="Gene3D" id="1.10.1740.10">
    <property type="match status" value="1"/>
</dbReference>
<reference evidence="7 8" key="1">
    <citation type="submission" date="2023-07" db="EMBL/GenBank/DDBJ databases">
        <title>Sorghum-associated microbial communities from plants grown in Nebraska, USA.</title>
        <authorList>
            <person name="Schachtman D."/>
        </authorList>
    </citation>
    <scope>NUCLEOTIDE SEQUENCE [LARGE SCALE GENOMIC DNA]</scope>
    <source>
        <strain evidence="7 8">BE57</strain>
    </source>
</reference>
<feature type="domain" description="RNA polymerase sigma factor 70 region 4 type 2" evidence="6">
    <location>
        <begin position="124"/>
        <end position="176"/>
    </location>
</feature>
<dbReference type="Proteomes" id="UP001264980">
    <property type="component" value="Unassembled WGS sequence"/>
</dbReference>
<keyword evidence="2" id="KW-0805">Transcription regulation</keyword>
<organism evidence="7 8">
    <name type="scientific">Dyadobacter fermentans</name>
    <dbReference type="NCBI Taxonomy" id="94254"/>
    <lineage>
        <taxon>Bacteria</taxon>
        <taxon>Pseudomonadati</taxon>
        <taxon>Bacteroidota</taxon>
        <taxon>Cytophagia</taxon>
        <taxon>Cytophagales</taxon>
        <taxon>Spirosomataceae</taxon>
        <taxon>Dyadobacter</taxon>
    </lineage>
</organism>
<dbReference type="InterPro" id="IPR039425">
    <property type="entry name" value="RNA_pol_sigma-70-like"/>
</dbReference>
<evidence type="ECO:0000256" key="2">
    <source>
        <dbReference type="ARBA" id="ARBA00023015"/>
    </source>
</evidence>
<dbReference type="InterPro" id="IPR036388">
    <property type="entry name" value="WH-like_DNA-bd_sf"/>
</dbReference>
<keyword evidence="3" id="KW-0731">Sigma factor</keyword>
<evidence type="ECO:0000313" key="7">
    <source>
        <dbReference type="EMBL" id="MDR6808471.1"/>
    </source>
</evidence>
<dbReference type="Pfam" id="PF08281">
    <property type="entry name" value="Sigma70_r4_2"/>
    <property type="match status" value="1"/>
</dbReference>
<dbReference type="PANTHER" id="PTHR43133:SF46">
    <property type="entry name" value="RNA POLYMERASE SIGMA-70 FACTOR ECF SUBFAMILY"/>
    <property type="match status" value="1"/>
</dbReference>
<evidence type="ECO:0000256" key="1">
    <source>
        <dbReference type="ARBA" id="ARBA00010641"/>
    </source>
</evidence>
<evidence type="ECO:0000313" key="8">
    <source>
        <dbReference type="Proteomes" id="UP001264980"/>
    </source>
</evidence>
<keyword evidence="4" id="KW-0804">Transcription</keyword>
<dbReference type="InterPro" id="IPR013324">
    <property type="entry name" value="RNA_pol_sigma_r3/r4-like"/>
</dbReference>